<dbReference type="EMBL" id="CM023481">
    <property type="protein sequence ID" value="KAH6944335.1"/>
    <property type="molecule type" value="Genomic_DNA"/>
</dbReference>
<gene>
    <name evidence="1" type="ORF">HPB50_002708</name>
</gene>
<organism evidence="1 2">
    <name type="scientific">Hyalomma asiaticum</name>
    <name type="common">Tick</name>
    <dbReference type="NCBI Taxonomy" id="266040"/>
    <lineage>
        <taxon>Eukaryota</taxon>
        <taxon>Metazoa</taxon>
        <taxon>Ecdysozoa</taxon>
        <taxon>Arthropoda</taxon>
        <taxon>Chelicerata</taxon>
        <taxon>Arachnida</taxon>
        <taxon>Acari</taxon>
        <taxon>Parasitiformes</taxon>
        <taxon>Ixodida</taxon>
        <taxon>Ixodoidea</taxon>
        <taxon>Ixodidae</taxon>
        <taxon>Hyalomminae</taxon>
        <taxon>Hyalomma</taxon>
    </lineage>
</organism>
<accession>A0ACB7TBL8</accession>
<evidence type="ECO:0000313" key="1">
    <source>
        <dbReference type="EMBL" id="KAH6944335.1"/>
    </source>
</evidence>
<keyword evidence="2" id="KW-1185">Reference proteome</keyword>
<sequence>MMDTEIVQMATNGGDSGDDGDDKPPREVPTSAETRNLLCLLRNKVGCSGGEDQLMRCVKQLEDAFLGPSDASEVKEGAMDDVSAPQASSNAEPEVLPPVDS</sequence>
<reference evidence="1" key="1">
    <citation type="submission" date="2020-05" db="EMBL/GenBank/DDBJ databases">
        <title>Large-scale comparative analyses of tick genomes elucidate their genetic diversity and vector capacities.</title>
        <authorList>
            <person name="Jia N."/>
            <person name="Wang J."/>
            <person name="Shi W."/>
            <person name="Du L."/>
            <person name="Sun Y."/>
            <person name="Zhan W."/>
            <person name="Jiang J."/>
            <person name="Wang Q."/>
            <person name="Zhang B."/>
            <person name="Ji P."/>
            <person name="Sakyi L.B."/>
            <person name="Cui X."/>
            <person name="Yuan T."/>
            <person name="Jiang B."/>
            <person name="Yang W."/>
            <person name="Lam T.T.-Y."/>
            <person name="Chang Q."/>
            <person name="Ding S."/>
            <person name="Wang X."/>
            <person name="Zhu J."/>
            <person name="Ruan X."/>
            <person name="Zhao L."/>
            <person name="Wei J."/>
            <person name="Que T."/>
            <person name="Du C."/>
            <person name="Cheng J."/>
            <person name="Dai P."/>
            <person name="Han X."/>
            <person name="Huang E."/>
            <person name="Gao Y."/>
            <person name="Liu J."/>
            <person name="Shao H."/>
            <person name="Ye R."/>
            <person name="Li L."/>
            <person name="Wei W."/>
            <person name="Wang X."/>
            <person name="Wang C."/>
            <person name="Yang T."/>
            <person name="Huo Q."/>
            <person name="Li W."/>
            <person name="Guo W."/>
            <person name="Chen H."/>
            <person name="Zhou L."/>
            <person name="Ni X."/>
            <person name="Tian J."/>
            <person name="Zhou Y."/>
            <person name="Sheng Y."/>
            <person name="Liu T."/>
            <person name="Pan Y."/>
            <person name="Xia L."/>
            <person name="Li J."/>
            <person name="Zhao F."/>
            <person name="Cao W."/>
        </authorList>
    </citation>
    <scope>NUCLEOTIDE SEQUENCE</scope>
    <source>
        <strain evidence="1">Hyas-2018</strain>
    </source>
</reference>
<name>A0ACB7TBL8_HYAAI</name>
<comment type="caution">
    <text evidence="1">The sequence shown here is derived from an EMBL/GenBank/DDBJ whole genome shotgun (WGS) entry which is preliminary data.</text>
</comment>
<proteinExistence type="predicted"/>
<evidence type="ECO:0000313" key="2">
    <source>
        <dbReference type="Proteomes" id="UP000821845"/>
    </source>
</evidence>
<dbReference type="Proteomes" id="UP000821845">
    <property type="component" value="Chromosome 1"/>
</dbReference>
<protein>
    <submittedName>
        <fullName evidence="1">Uncharacterized protein</fullName>
    </submittedName>
</protein>